<proteinExistence type="predicted"/>
<dbReference type="EMBL" id="FMUH01000009">
    <property type="protein sequence ID" value="SCX60480.1"/>
    <property type="molecule type" value="Genomic_DNA"/>
</dbReference>
<dbReference type="Proteomes" id="UP000198981">
    <property type="component" value="Unassembled WGS sequence"/>
</dbReference>
<reference evidence="2" key="1">
    <citation type="submission" date="2016-10" db="EMBL/GenBank/DDBJ databases">
        <authorList>
            <person name="Varghese N."/>
            <person name="Submissions S."/>
        </authorList>
    </citation>
    <scope>NUCLEOTIDE SEQUENCE [LARGE SCALE GENOMIC DNA]</scope>
    <source>
        <strain evidence="2">DSM 45722</strain>
    </source>
</reference>
<evidence type="ECO:0000313" key="1">
    <source>
        <dbReference type="EMBL" id="SCX60480.1"/>
    </source>
</evidence>
<evidence type="ECO:0008006" key="3">
    <source>
        <dbReference type="Google" id="ProtNLM"/>
    </source>
</evidence>
<sequence>MSYPPRPQLAPGSVLRELQAAAAVRRAARIRVADAVADAVAEPDGTDHDSGLDVGDRRRAFATATARWVHLIKLAAAAGHPVSDIARAAGVAPSSIHYRLRPGRANTPEGP</sequence>
<dbReference type="AlphaFoldDB" id="A0A1G4Z490"/>
<accession>A0A1G4Z490</accession>
<organism evidence="1 2">
    <name type="scientific">Klenkia marina</name>
    <dbReference type="NCBI Taxonomy" id="1960309"/>
    <lineage>
        <taxon>Bacteria</taxon>
        <taxon>Bacillati</taxon>
        <taxon>Actinomycetota</taxon>
        <taxon>Actinomycetes</taxon>
        <taxon>Geodermatophilales</taxon>
        <taxon>Geodermatophilaceae</taxon>
        <taxon>Klenkia</taxon>
    </lineage>
</organism>
<dbReference type="RefSeq" id="WP_092807872.1">
    <property type="nucleotide sequence ID" value="NZ_FMUH01000009.1"/>
</dbReference>
<dbReference type="STRING" id="1960309.SAMN03159343_4104"/>
<gene>
    <name evidence="1" type="ORF">SAMN03159343_4104</name>
</gene>
<evidence type="ECO:0000313" key="2">
    <source>
        <dbReference type="Proteomes" id="UP000198981"/>
    </source>
</evidence>
<protein>
    <recommendedName>
        <fullName evidence="3">Homeodomain-like domain-containing protein</fullName>
    </recommendedName>
</protein>
<name>A0A1G4Z490_9ACTN</name>
<keyword evidence="2" id="KW-1185">Reference proteome</keyword>